<dbReference type="PANTHER" id="PTHR33663:SF2">
    <property type="entry name" value="COILED-COIL DOMAIN-CONTAINING PROTEIN 177"/>
    <property type="match status" value="1"/>
</dbReference>
<feature type="compositionally biased region" description="Low complexity" evidence="1">
    <location>
        <begin position="275"/>
        <end position="292"/>
    </location>
</feature>
<dbReference type="Proteomes" id="UP000007110">
    <property type="component" value="Unassembled WGS sequence"/>
</dbReference>
<evidence type="ECO:0000313" key="2">
    <source>
        <dbReference type="EnsemblMetazoa" id="XP_030835478"/>
    </source>
</evidence>
<dbReference type="InterPro" id="IPR029090">
    <property type="entry name" value="DUF4659"/>
</dbReference>
<dbReference type="InParanoid" id="A0A7M7NGL1"/>
<dbReference type="PANTHER" id="PTHR33663">
    <property type="entry name" value="COILED-COIL DOMAIN-CONTAINING PROTEIN 177"/>
    <property type="match status" value="1"/>
</dbReference>
<name>A0A7M7NGL1_STRPU</name>
<dbReference type="OrthoDB" id="200110at2759"/>
<sequence length="441" mass="50608">MPSQKPLNFESPAPRPINRGTMDYSRDHHADLPIEDWRSSLMEKKIDLYNFEGCAAEESSYILTSPRSLRACARMKIQPVELLAKPETDFEEELLTSGQQPGEASRKLYDAHERARLRKLYMCRRAREEIIQEDGGDERIEVIDNAKLLFQGMNKPPERTLKHTANGIDHSRVIIPKSGQGNSNLRPGASPRPPSHPPTRPPHSRSSATSKTSSTSSPRTPSTSSPRTPSSKTRSSGTTPSSTGGRRNPNPGDLPPRLLKRSASMPPTSRQRPQSAVSSGSSHRSSSRTPLSQRLVLDGSERPSRSSSRSRPYSANLPERDQRILDCMVFKREQERDELRHQRVASKVWDEERRKEEKIRMENELQRRKNLVERELDRQKKRERMQKQRDKEEKEKLKEFEMSLKYKDAKHVQMASQQDLLKIQQIDIKKQAEKTKKEKQV</sequence>
<dbReference type="KEGG" id="spu:753868"/>
<feature type="region of interest" description="Disordered" evidence="1">
    <location>
        <begin position="1"/>
        <end position="25"/>
    </location>
</feature>
<reference evidence="3" key="1">
    <citation type="submission" date="2015-02" db="EMBL/GenBank/DDBJ databases">
        <title>Genome sequencing for Strongylocentrotus purpuratus.</title>
        <authorList>
            <person name="Murali S."/>
            <person name="Liu Y."/>
            <person name="Vee V."/>
            <person name="English A."/>
            <person name="Wang M."/>
            <person name="Skinner E."/>
            <person name="Han Y."/>
            <person name="Muzny D.M."/>
            <person name="Worley K.C."/>
            <person name="Gibbs R.A."/>
        </authorList>
    </citation>
    <scope>NUCLEOTIDE SEQUENCE</scope>
</reference>
<accession>A0A7M7NGL1</accession>
<feature type="region of interest" description="Disordered" evidence="1">
    <location>
        <begin position="376"/>
        <end position="396"/>
    </location>
</feature>
<dbReference type="GeneID" id="753868"/>
<proteinExistence type="predicted"/>
<feature type="compositionally biased region" description="Low complexity" evidence="1">
    <location>
        <begin position="204"/>
        <end position="247"/>
    </location>
</feature>
<reference evidence="2" key="2">
    <citation type="submission" date="2021-01" db="UniProtKB">
        <authorList>
            <consortium name="EnsemblMetazoa"/>
        </authorList>
    </citation>
    <scope>IDENTIFICATION</scope>
</reference>
<protein>
    <submittedName>
        <fullName evidence="2">Uncharacterized protein</fullName>
    </submittedName>
</protein>
<evidence type="ECO:0000256" key="1">
    <source>
        <dbReference type="SAM" id="MobiDB-lite"/>
    </source>
</evidence>
<keyword evidence="3" id="KW-1185">Reference proteome</keyword>
<organism evidence="2 3">
    <name type="scientific">Strongylocentrotus purpuratus</name>
    <name type="common">Purple sea urchin</name>
    <dbReference type="NCBI Taxonomy" id="7668"/>
    <lineage>
        <taxon>Eukaryota</taxon>
        <taxon>Metazoa</taxon>
        <taxon>Echinodermata</taxon>
        <taxon>Eleutherozoa</taxon>
        <taxon>Echinozoa</taxon>
        <taxon>Echinoidea</taxon>
        <taxon>Euechinoidea</taxon>
        <taxon>Echinacea</taxon>
        <taxon>Camarodonta</taxon>
        <taxon>Echinidea</taxon>
        <taxon>Strongylocentrotidae</taxon>
        <taxon>Strongylocentrotus</taxon>
    </lineage>
</organism>
<feature type="compositionally biased region" description="Low complexity" evidence="1">
    <location>
        <begin position="305"/>
        <end position="314"/>
    </location>
</feature>
<evidence type="ECO:0000313" key="3">
    <source>
        <dbReference type="Proteomes" id="UP000007110"/>
    </source>
</evidence>
<dbReference type="OMA" id="QRREREX"/>
<dbReference type="RefSeq" id="XP_030835478.1">
    <property type="nucleotide sequence ID" value="XM_030979618.1"/>
</dbReference>
<feature type="region of interest" description="Disordered" evidence="1">
    <location>
        <begin position="154"/>
        <end position="320"/>
    </location>
</feature>
<feature type="compositionally biased region" description="Pro residues" evidence="1">
    <location>
        <begin position="190"/>
        <end position="201"/>
    </location>
</feature>
<dbReference type="Pfam" id="PF15558">
    <property type="entry name" value="DUF4659"/>
    <property type="match status" value="1"/>
</dbReference>
<dbReference type="EnsemblMetazoa" id="XM_030979618">
    <property type="protein sequence ID" value="XP_030835478"/>
    <property type="gene ID" value="LOC753868"/>
</dbReference>
<dbReference type="AlphaFoldDB" id="A0A7M7NGL1"/>
<feature type="compositionally biased region" description="Polar residues" evidence="1">
    <location>
        <begin position="265"/>
        <end position="274"/>
    </location>
</feature>